<dbReference type="Proteomes" id="UP001595880">
    <property type="component" value="Unassembled WGS sequence"/>
</dbReference>
<feature type="transmembrane region" description="Helical" evidence="1">
    <location>
        <begin position="131"/>
        <end position="148"/>
    </location>
</feature>
<feature type="transmembrane region" description="Helical" evidence="1">
    <location>
        <begin position="307"/>
        <end position="333"/>
    </location>
</feature>
<evidence type="ECO:0000313" key="3">
    <source>
        <dbReference type="EMBL" id="MFC4388562.1"/>
    </source>
</evidence>
<keyword evidence="1" id="KW-1133">Transmembrane helix</keyword>
<feature type="transmembrane region" description="Helical" evidence="1">
    <location>
        <begin position="163"/>
        <end position="180"/>
    </location>
</feature>
<reference evidence="4" key="1">
    <citation type="journal article" date="2019" name="Int. J. Syst. Evol. Microbiol.">
        <title>The Global Catalogue of Microorganisms (GCM) 10K type strain sequencing project: providing services to taxonomists for standard genome sequencing and annotation.</title>
        <authorList>
            <consortium name="The Broad Institute Genomics Platform"/>
            <consortium name="The Broad Institute Genome Sequencing Center for Infectious Disease"/>
            <person name="Wu L."/>
            <person name="Ma J."/>
        </authorList>
    </citation>
    <scope>NUCLEOTIDE SEQUENCE [LARGE SCALE GENOMIC DNA]</scope>
    <source>
        <strain evidence="4">KACC 14058</strain>
    </source>
</reference>
<dbReference type="RefSeq" id="WP_390199661.1">
    <property type="nucleotide sequence ID" value="NZ_JBHSDV010000003.1"/>
</dbReference>
<dbReference type="InterPro" id="IPR014194">
    <property type="entry name" value="Spore_III_AE"/>
</dbReference>
<feature type="transmembrane region" description="Helical" evidence="1">
    <location>
        <begin position="240"/>
        <end position="265"/>
    </location>
</feature>
<evidence type="ECO:0000313" key="4">
    <source>
        <dbReference type="Proteomes" id="UP001595880"/>
    </source>
</evidence>
<feature type="transmembrane region" description="Helical" evidence="1">
    <location>
        <begin position="192"/>
        <end position="220"/>
    </location>
</feature>
<evidence type="ECO:0000256" key="1">
    <source>
        <dbReference type="SAM" id="Phobius"/>
    </source>
</evidence>
<sequence length="391" mass="43451">MNRLKKWTCLLFIVTVTISPMPIFAAEEDEPLTIEEYNAIISQSELESYWNNIAEEYNHVFPELSKTNFWSMVKDQNSLSLESWIKGALRYFFYEVIENGKLLATLMLLTLFCLLLQTIQNAFEKQVVSKVAYAIVYILLIIIAMKSFELTSTYVIDTVNSEQAFLIALIPLLLGLLASLGQLLSISFFHPIIIFLIHTSVFIVSKVIIPLIMLSAILQIVSTLNEEYKATKLANLLKNIAISIMGVLLTVFLGVISVQGAASAIQDGIAMKTAKFVTGNFIPVIGRIFTDATDTVLSATVLIKNGVGIIGVIILIMIVLFPAIKIFTISLMYKLATAILQPIGDGPVIECLDVIGKHILYLFAALLLVSFMFFFTIVILIISSNITMMVR</sequence>
<dbReference type="EMBL" id="JBHSDV010000003">
    <property type="protein sequence ID" value="MFC4388562.1"/>
    <property type="molecule type" value="Genomic_DNA"/>
</dbReference>
<protein>
    <submittedName>
        <fullName evidence="3">Stage III sporulation protein AE</fullName>
    </submittedName>
</protein>
<evidence type="ECO:0000256" key="2">
    <source>
        <dbReference type="SAM" id="SignalP"/>
    </source>
</evidence>
<keyword evidence="2" id="KW-0732">Signal</keyword>
<comment type="caution">
    <text evidence="3">The sequence shown here is derived from an EMBL/GenBank/DDBJ whole genome shotgun (WGS) entry which is preliminary data.</text>
</comment>
<dbReference type="Pfam" id="PF09546">
    <property type="entry name" value="Spore_III_AE"/>
    <property type="match status" value="1"/>
</dbReference>
<feature type="transmembrane region" description="Helical" evidence="1">
    <location>
        <begin position="102"/>
        <end position="119"/>
    </location>
</feature>
<organism evidence="3 4">
    <name type="scientific">Gracilibacillus marinus</name>
    <dbReference type="NCBI Taxonomy" id="630535"/>
    <lineage>
        <taxon>Bacteria</taxon>
        <taxon>Bacillati</taxon>
        <taxon>Bacillota</taxon>
        <taxon>Bacilli</taxon>
        <taxon>Bacillales</taxon>
        <taxon>Bacillaceae</taxon>
        <taxon>Gracilibacillus</taxon>
    </lineage>
</organism>
<dbReference type="NCBIfam" id="TIGR02829">
    <property type="entry name" value="spore_III_AE"/>
    <property type="match status" value="1"/>
</dbReference>
<gene>
    <name evidence="3" type="primary">spoIIIAE</name>
    <name evidence="3" type="ORF">ACFOZ1_12225</name>
</gene>
<proteinExistence type="predicted"/>
<feature type="chain" id="PRO_5045534755" evidence="2">
    <location>
        <begin position="26"/>
        <end position="391"/>
    </location>
</feature>
<feature type="transmembrane region" description="Helical" evidence="1">
    <location>
        <begin position="359"/>
        <end position="382"/>
    </location>
</feature>
<accession>A0ABV8VVM0</accession>
<feature type="signal peptide" evidence="2">
    <location>
        <begin position="1"/>
        <end position="25"/>
    </location>
</feature>
<keyword evidence="1" id="KW-0812">Transmembrane</keyword>
<keyword evidence="1" id="KW-0472">Membrane</keyword>
<keyword evidence="4" id="KW-1185">Reference proteome</keyword>
<name>A0ABV8VVM0_9BACI</name>